<name>A0A2C9ESJ9_PSEPH</name>
<dbReference type="InterPro" id="IPR036361">
    <property type="entry name" value="SAP_dom_sf"/>
</dbReference>
<dbReference type="GO" id="GO:0003677">
    <property type="term" value="F:DNA binding"/>
    <property type="evidence" value="ECO:0007669"/>
    <property type="project" value="InterPro"/>
</dbReference>
<evidence type="ECO:0000313" key="1">
    <source>
        <dbReference type="EMBL" id="AGL86642.1"/>
    </source>
</evidence>
<dbReference type="EMBL" id="CP003190">
    <property type="protein sequence ID" value="AGL86642.1"/>
    <property type="molecule type" value="Genomic_DNA"/>
</dbReference>
<dbReference type="eggNOG" id="COG4628">
    <property type="taxonomic scope" value="Bacteria"/>
</dbReference>
<organism evidence="1 2">
    <name type="scientific">Pseudomonas protegens (strain DSM 19095 / LMG 27888 / CFBP 6595 / CHA0)</name>
    <dbReference type="NCBI Taxonomy" id="1124983"/>
    <lineage>
        <taxon>Bacteria</taxon>
        <taxon>Pseudomonadati</taxon>
        <taxon>Pseudomonadota</taxon>
        <taxon>Gammaproteobacteria</taxon>
        <taxon>Pseudomonadales</taxon>
        <taxon>Pseudomonadaceae</taxon>
        <taxon>Pseudomonas</taxon>
    </lineage>
</organism>
<gene>
    <name evidence="1" type="ORF">PFLCHA0_c48920</name>
</gene>
<sequence>MPDRLGDGLRLQLLKRAGAGPSPRLRCAAFLIFFPQRPGMTDTHTDPLHGVTLEQILKALVEHYEWSGLAERIDIRCFKSDPSIKSSLTFLRKTPWAREKVEKLYVKLQRTKRPL</sequence>
<dbReference type="AlphaFoldDB" id="A0A2C9ESJ9"/>
<dbReference type="Gene3D" id="1.10.720.30">
    <property type="entry name" value="SAP domain"/>
    <property type="match status" value="1"/>
</dbReference>
<protein>
    <recommendedName>
        <fullName evidence="3">DUF2132 domain-containing protein</fullName>
    </recommendedName>
</protein>
<evidence type="ECO:0000313" key="2">
    <source>
        <dbReference type="Proteomes" id="UP000013940"/>
    </source>
</evidence>
<dbReference type="KEGG" id="pprc:PFLCHA0_c48920"/>
<dbReference type="Pfam" id="PF09905">
    <property type="entry name" value="VF530"/>
    <property type="match status" value="1"/>
</dbReference>
<dbReference type="InterPro" id="IPR018668">
    <property type="entry name" value="DNA-binding_VF530-like"/>
</dbReference>
<evidence type="ECO:0008006" key="3">
    <source>
        <dbReference type="Google" id="ProtNLM"/>
    </source>
</evidence>
<dbReference type="HOGENOM" id="CLU_2024754_0_0_6"/>
<proteinExistence type="predicted"/>
<reference evidence="2" key="1">
    <citation type="journal article" date="2014" name="Genome Announc.">
        <title>Full-genome sequence of the plant growth-promoting bacterium Pseudomonas protegens CHA0.</title>
        <authorList>
            <person name="Jousset A."/>
            <person name="Schuldes J."/>
            <person name="Keel C."/>
            <person name="Maurhofer M."/>
            <person name="Daniel R."/>
            <person name="Scheu S."/>
            <person name="Thuermer A."/>
        </authorList>
    </citation>
    <scope>NUCLEOTIDE SEQUENCE [LARGE SCALE GENOMIC DNA]</scope>
    <source>
        <strain evidence="2">DSM 19095 / LMG 27888 / CFBP 6595 / CHA0</strain>
    </source>
</reference>
<accession>A0A2C9ESJ9</accession>
<dbReference type="Proteomes" id="UP000013940">
    <property type="component" value="Chromosome"/>
</dbReference>